<evidence type="ECO:0000256" key="5">
    <source>
        <dbReference type="ARBA" id="ARBA00022692"/>
    </source>
</evidence>
<protein>
    <submittedName>
        <fullName evidence="9">Mate-domain-containing protein</fullName>
    </submittedName>
</protein>
<organism evidence="9 10">
    <name type="scientific">Anaeromyces robustus</name>
    <dbReference type="NCBI Taxonomy" id="1754192"/>
    <lineage>
        <taxon>Eukaryota</taxon>
        <taxon>Fungi</taxon>
        <taxon>Fungi incertae sedis</taxon>
        <taxon>Chytridiomycota</taxon>
        <taxon>Chytridiomycota incertae sedis</taxon>
        <taxon>Neocallimastigomycetes</taxon>
        <taxon>Neocallimastigales</taxon>
        <taxon>Neocallimastigaceae</taxon>
        <taxon>Anaeromyces</taxon>
    </lineage>
</organism>
<comment type="subcellular location">
    <subcellularLocation>
        <location evidence="1">Cell membrane</location>
        <topology evidence="1">Multi-pass membrane protein</topology>
    </subcellularLocation>
</comment>
<name>A0A1Y1XCF3_9FUNG</name>
<feature type="transmembrane region" description="Helical" evidence="8">
    <location>
        <begin position="192"/>
        <end position="214"/>
    </location>
</feature>
<proteinExistence type="inferred from homology"/>
<evidence type="ECO:0000256" key="8">
    <source>
        <dbReference type="SAM" id="Phobius"/>
    </source>
</evidence>
<feature type="transmembrane region" description="Helical" evidence="8">
    <location>
        <begin position="21"/>
        <end position="41"/>
    </location>
</feature>
<comment type="caution">
    <text evidence="9">The sequence shown here is derived from an EMBL/GenBank/DDBJ whole genome shotgun (WGS) entry which is preliminary data.</text>
</comment>
<dbReference type="OrthoDB" id="2126698at2759"/>
<dbReference type="GO" id="GO:0005886">
    <property type="term" value="C:plasma membrane"/>
    <property type="evidence" value="ECO:0007669"/>
    <property type="project" value="UniProtKB-SubCell"/>
</dbReference>
<comment type="similarity">
    <text evidence="2">Belongs to the multi antimicrobial extrusion (MATE) (TC 2.A.66.1) family.</text>
</comment>
<dbReference type="InterPro" id="IPR051327">
    <property type="entry name" value="MATE_MepA_subfamily"/>
</dbReference>
<dbReference type="InterPro" id="IPR002528">
    <property type="entry name" value="MATE_fam"/>
</dbReference>
<evidence type="ECO:0000313" key="9">
    <source>
        <dbReference type="EMBL" id="ORX83429.1"/>
    </source>
</evidence>
<sequence>MAIKLSEHFTYSKLLRFTLPTIIMMIFTSLYGVVDGIFISNCLGSDAFAAVSIVWPINLIFSTIGFMVGIGGSALVSKTLGEEKKYLAKKYFSMLIYFDIIAGIIFSVIGYFTVRPITKLLGAEGDVLELAVLYGKILFIPLTVYILQNSFQSFFIVAERPKLGLAVSIISGFTNIIGDFIFVYLINIGIKGPAIATGISQFIGGVIPIFYFIIDNDTHLRLVLTKLEFKPIAKACLNGLSEMMIFISVSVVTMLYNYQLLKMKGNDGVIAYGVISYTNYIFVNAFTGYSDGSSPIVSFHFGAKNTDELKNLLKRSIVIISVASLVHLGMAEGLADVFALIFVHNDDALYKLTVRSIRIYSISYIIMGYNIYASSFFTGLNNGIISAIISMFRSLICQVVMIFVLPLMFGLDGIWMAISFAEGITLFVSFYFFITNRKKYEYL</sequence>
<dbReference type="PANTHER" id="PTHR43823:SF3">
    <property type="entry name" value="MULTIDRUG EXPORT PROTEIN MEPA"/>
    <property type="match status" value="1"/>
</dbReference>
<feature type="transmembrane region" description="Helical" evidence="8">
    <location>
        <begin position="269"/>
        <end position="289"/>
    </location>
</feature>
<accession>A0A1Y1XCF3</accession>
<keyword evidence="7 8" id="KW-0472">Membrane</keyword>
<feature type="transmembrane region" description="Helical" evidence="8">
    <location>
        <begin position="384"/>
        <end position="408"/>
    </location>
</feature>
<feature type="transmembrane region" description="Helical" evidence="8">
    <location>
        <begin position="355"/>
        <end position="372"/>
    </location>
</feature>
<evidence type="ECO:0000256" key="3">
    <source>
        <dbReference type="ARBA" id="ARBA00022448"/>
    </source>
</evidence>
<feature type="transmembrane region" description="Helical" evidence="8">
    <location>
        <begin position="47"/>
        <end position="70"/>
    </location>
</feature>
<reference evidence="9 10" key="1">
    <citation type="submission" date="2016-08" db="EMBL/GenBank/DDBJ databases">
        <title>A Parts List for Fungal Cellulosomes Revealed by Comparative Genomics.</title>
        <authorList>
            <consortium name="DOE Joint Genome Institute"/>
            <person name="Haitjema C.H."/>
            <person name="Gilmore S.P."/>
            <person name="Henske J.K."/>
            <person name="Solomon K.V."/>
            <person name="De Groot R."/>
            <person name="Kuo A."/>
            <person name="Mondo S.J."/>
            <person name="Salamov A.A."/>
            <person name="Labutti K."/>
            <person name="Zhao Z."/>
            <person name="Chiniquy J."/>
            <person name="Barry K."/>
            <person name="Brewer H.M."/>
            <person name="Purvine S.O."/>
            <person name="Wright A.T."/>
            <person name="Boxma B."/>
            <person name="Van Alen T."/>
            <person name="Hackstein J.H."/>
            <person name="Baker S.E."/>
            <person name="Grigoriev I.V."/>
            <person name="O'Malley M.A."/>
        </authorList>
    </citation>
    <scope>NUCLEOTIDE SEQUENCE [LARGE SCALE GENOMIC DNA]</scope>
    <source>
        <strain evidence="9 10">S4</strain>
    </source>
</reference>
<dbReference type="AlphaFoldDB" id="A0A1Y1XCF3"/>
<keyword evidence="4" id="KW-1003">Cell membrane</keyword>
<dbReference type="PANTHER" id="PTHR43823">
    <property type="entry name" value="SPORULATION PROTEIN YKVU"/>
    <property type="match status" value="1"/>
</dbReference>
<dbReference type="EMBL" id="MCFG01000073">
    <property type="protein sequence ID" value="ORX83429.1"/>
    <property type="molecule type" value="Genomic_DNA"/>
</dbReference>
<keyword evidence="3" id="KW-0813">Transport</keyword>
<feature type="transmembrane region" description="Helical" evidence="8">
    <location>
        <begin position="414"/>
        <end position="434"/>
    </location>
</feature>
<evidence type="ECO:0000256" key="2">
    <source>
        <dbReference type="ARBA" id="ARBA00010199"/>
    </source>
</evidence>
<feature type="transmembrane region" description="Helical" evidence="8">
    <location>
        <begin position="163"/>
        <end position="186"/>
    </location>
</feature>
<evidence type="ECO:0000256" key="6">
    <source>
        <dbReference type="ARBA" id="ARBA00022989"/>
    </source>
</evidence>
<evidence type="ECO:0000256" key="7">
    <source>
        <dbReference type="ARBA" id="ARBA00023136"/>
    </source>
</evidence>
<dbReference type="InterPro" id="IPR048279">
    <property type="entry name" value="MdtK-like"/>
</dbReference>
<dbReference type="GO" id="GO:0015297">
    <property type="term" value="F:antiporter activity"/>
    <property type="evidence" value="ECO:0007669"/>
    <property type="project" value="InterPro"/>
</dbReference>
<dbReference type="PIRSF" id="PIRSF006603">
    <property type="entry name" value="DinF"/>
    <property type="match status" value="1"/>
</dbReference>
<reference evidence="9 10" key="2">
    <citation type="submission" date="2016-08" db="EMBL/GenBank/DDBJ databases">
        <title>Pervasive Adenine N6-methylation of Active Genes in Fungi.</title>
        <authorList>
            <consortium name="DOE Joint Genome Institute"/>
            <person name="Mondo S.J."/>
            <person name="Dannebaum R.O."/>
            <person name="Kuo R.C."/>
            <person name="Labutti K."/>
            <person name="Haridas S."/>
            <person name="Kuo A."/>
            <person name="Salamov A."/>
            <person name="Ahrendt S.R."/>
            <person name="Lipzen A."/>
            <person name="Sullivan W."/>
            <person name="Andreopoulos W.B."/>
            <person name="Clum A."/>
            <person name="Lindquist E."/>
            <person name="Daum C."/>
            <person name="Ramamoorthy G.K."/>
            <person name="Gryganskyi A."/>
            <person name="Culley D."/>
            <person name="Magnuson J.K."/>
            <person name="James T.Y."/>
            <person name="O'Malley M.A."/>
            <person name="Stajich J.E."/>
            <person name="Spatafora J.W."/>
            <person name="Visel A."/>
            <person name="Grigoriev I.V."/>
        </authorList>
    </citation>
    <scope>NUCLEOTIDE SEQUENCE [LARGE SCALE GENOMIC DNA]</scope>
    <source>
        <strain evidence="9 10">S4</strain>
    </source>
</reference>
<feature type="transmembrane region" description="Helical" evidence="8">
    <location>
        <begin position="132"/>
        <end position="151"/>
    </location>
</feature>
<dbReference type="Proteomes" id="UP000193944">
    <property type="component" value="Unassembled WGS sequence"/>
</dbReference>
<dbReference type="Pfam" id="PF01554">
    <property type="entry name" value="MatE"/>
    <property type="match status" value="2"/>
</dbReference>
<keyword evidence="5 8" id="KW-0812">Transmembrane</keyword>
<feature type="transmembrane region" description="Helical" evidence="8">
    <location>
        <begin position="91"/>
        <end position="112"/>
    </location>
</feature>
<gene>
    <name evidence="9" type="ORF">BCR32DRAFT_292004</name>
</gene>
<evidence type="ECO:0000313" key="10">
    <source>
        <dbReference type="Proteomes" id="UP000193944"/>
    </source>
</evidence>
<evidence type="ECO:0000256" key="4">
    <source>
        <dbReference type="ARBA" id="ARBA00022475"/>
    </source>
</evidence>
<evidence type="ECO:0000256" key="1">
    <source>
        <dbReference type="ARBA" id="ARBA00004651"/>
    </source>
</evidence>
<keyword evidence="10" id="KW-1185">Reference proteome</keyword>
<keyword evidence="6 8" id="KW-1133">Transmembrane helix</keyword>
<dbReference type="GO" id="GO:0042910">
    <property type="term" value="F:xenobiotic transmembrane transporter activity"/>
    <property type="evidence" value="ECO:0007669"/>
    <property type="project" value="InterPro"/>
</dbReference>
<feature type="transmembrane region" description="Helical" evidence="8">
    <location>
        <begin position="235"/>
        <end position="257"/>
    </location>
</feature>